<dbReference type="InterPro" id="IPR011333">
    <property type="entry name" value="SKP1/BTB/POZ_sf"/>
</dbReference>
<dbReference type="EMBL" id="WHVB01000004">
    <property type="protein sequence ID" value="KAF8483649.1"/>
    <property type="molecule type" value="Genomic_DNA"/>
</dbReference>
<dbReference type="OrthoDB" id="2593747at2759"/>
<comment type="caution">
    <text evidence="2">The sequence shown here is derived from an EMBL/GenBank/DDBJ whole genome shotgun (WGS) entry which is preliminary data.</text>
</comment>
<evidence type="ECO:0000259" key="1">
    <source>
        <dbReference type="PROSITE" id="PS50097"/>
    </source>
</evidence>
<dbReference type="Proteomes" id="UP000759537">
    <property type="component" value="Unassembled WGS sequence"/>
</dbReference>
<dbReference type="Pfam" id="PF00651">
    <property type="entry name" value="BTB"/>
    <property type="match status" value="1"/>
</dbReference>
<accession>A0A9P5TBH7</accession>
<evidence type="ECO:0000313" key="2">
    <source>
        <dbReference type="EMBL" id="KAF8483649.1"/>
    </source>
</evidence>
<evidence type="ECO:0000313" key="3">
    <source>
        <dbReference type="Proteomes" id="UP000759537"/>
    </source>
</evidence>
<dbReference type="InterPro" id="IPR000210">
    <property type="entry name" value="BTB/POZ_dom"/>
</dbReference>
<protein>
    <recommendedName>
        <fullName evidence="1">BTB domain-containing protein</fullName>
    </recommendedName>
</protein>
<dbReference type="PROSITE" id="PS50097">
    <property type="entry name" value="BTB"/>
    <property type="match status" value="1"/>
</dbReference>
<dbReference type="AlphaFoldDB" id="A0A9P5TBH7"/>
<sequence>MLPLPSDIESTSSLTATLSSECVENMVFCVHKHFFRRESSYFDSLFRSPSIPCNDPPGSSETNPVVLKDTKSEAFAGLCWIFYNPKYSIYTATVDRWTEILDLAQRWVFKEVEQLCIRELQKLSIPPVEKIHIYQAFRIDRSLLAESFAKLTLRPETLSLEEGNKLGIETALQIAQARELSRGSTGRASAVQLNDAELRSVIQNAFGLEEEAFFDFAVYVPFDFMRISLTYFVITLRRRVHRQHRDHLSP</sequence>
<name>A0A9P5TBH7_9AGAM</name>
<dbReference type="Gene3D" id="3.30.710.10">
    <property type="entry name" value="Potassium Channel Kv1.1, Chain A"/>
    <property type="match status" value="1"/>
</dbReference>
<keyword evidence="3" id="KW-1185">Reference proteome</keyword>
<dbReference type="SUPFAM" id="SSF54695">
    <property type="entry name" value="POZ domain"/>
    <property type="match status" value="1"/>
</dbReference>
<reference evidence="2" key="1">
    <citation type="submission" date="2019-10" db="EMBL/GenBank/DDBJ databases">
        <authorList>
            <consortium name="DOE Joint Genome Institute"/>
            <person name="Kuo A."/>
            <person name="Miyauchi S."/>
            <person name="Kiss E."/>
            <person name="Drula E."/>
            <person name="Kohler A."/>
            <person name="Sanchez-Garcia M."/>
            <person name="Andreopoulos B."/>
            <person name="Barry K.W."/>
            <person name="Bonito G."/>
            <person name="Buee M."/>
            <person name="Carver A."/>
            <person name="Chen C."/>
            <person name="Cichocki N."/>
            <person name="Clum A."/>
            <person name="Culley D."/>
            <person name="Crous P.W."/>
            <person name="Fauchery L."/>
            <person name="Girlanda M."/>
            <person name="Hayes R."/>
            <person name="Keri Z."/>
            <person name="LaButti K."/>
            <person name="Lipzen A."/>
            <person name="Lombard V."/>
            <person name="Magnuson J."/>
            <person name="Maillard F."/>
            <person name="Morin E."/>
            <person name="Murat C."/>
            <person name="Nolan M."/>
            <person name="Ohm R."/>
            <person name="Pangilinan J."/>
            <person name="Pereira M."/>
            <person name="Perotto S."/>
            <person name="Peter M."/>
            <person name="Riley R."/>
            <person name="Sitrit Y."/>
            <person name="Stielow B."/>
            <person name="Szollosi G."/>
            <person name="Zifcakova L."/>
            <person name="Stursova M."/>
            <person name="Spatafora J.W."/>
            <person name="Tedersoo L."/>
            <person name="Vaario L.-M."/>
            <person name="Yamada A."/>
            <person name="Yan M."/>
            <person name="Wang P."/>
            <person name="Xu J."/>
            <person name="Bruns T."/>
            <person name="Baldrian P."/>
            <person name="Vilgalys R."/>
            <person name="Henrissat B."/>
            <person name="Grigoriev I.V."/>
            <person name="Hibbett D."/>
            <person name="Nagy L.G."/>
            <person name="Martin F.M."/>
        </authorList>
    </citation>
    <scope>NUCLEOTIDE SEQUENCE</scope>
    <source>
        <strain evidence="2">Prilba</strain>
    </source>
</reference>
<reference evidence="2" key="2">
    <citation type="journal article" date="2020" name="Nat. Commun.">
        <title>Large-scale genome sequencing of mycorrhizal fungi provides insights into the early evolution of symbiotic traits.</title>
        <authorList>
            <person name="Miyauchi S."/>
            <person name="Kiss E."/>
            <person name="Kuo A."/>
            <person name="Drula E."/>
            <person name="Kohler A."/>
            <person name="Sanchez-Garcia M."/>
            <person name="Morin E."/>
            <person name="Andreopoulos B."/>
            <person name="Barry K.W."/>
            <person name="Bonito G."/>
            <person name="Buee M."/>
            <person name="Carver A."/>
            <person name="Chen C."/>
            <person name="Cichocki N."/>
            <person name="Clum A."/>
            <person name="Culley D."/>
            <person name="Crous P.W."/>
            <person name="Fauchery L."/>
            <person name="Girlanda M."/>
            <person name="Hayes R.D."/>
            <person name="Keri Z."/>
            <person name="LaButti K."/>
            <person name="Lipzen A."/>
            <person name="Lombard V."/>
            <person name="Magnuson J."/>
            <person name="Maillard F."/>
            <person name="Murat C."/>
            <person name="Nolan M."/>
            <person name="Ohm R.A."/>
            <person name="Pangilinan J."/>
            <person name="Pereira M.F."/>
            <person name="Perotto S."/>
            <person name="Peter M."/>
            <person name="Pfister S."/>
            <person name="Riley R."/>
            <person name="Sitrit Y."/>
            <person name="Stielow J.B."/>
            <person name="Szollosi G."/>
            <person name="Zifcakova L."/>
            <person name="Stursova M."/>
            <person name="Spatafora J.W."/>
            <person name="Tedersoo L."/>
            <person name="Vaario L.M."/>
            <person name="Yamada A."/>
            <person name="Yan M."/>
            <person name="Wang P."/>
            <person name="Xu J."/>
            <person name="Bruns T."/>
            <person name="Baldrian P."/>
            <person name="Vilgalys R."/>
            <person name="Dunand C."/>
            <person name="Henrissat B."/>
            <person name="Grigoriev I.V."/>
            <person name="Hibbett D."/>
            <person name="Nagy L.G."/>
            <person name="Martin F.M."/>
        </authorList>
    </citation>
    <scope>NUCLEOTIDE SEQUENCE</scope>
    <source>
        <strain evidence="2">Prilba</strain>
    </source>
</reference>
<gene>
    <name evidence="2" type="ORF">DFH94DRAFT_319314</name>
</gene>
<proteinExistence type="predicted"/>
<organism evidence="2 3">
    <name type="scientific">Russula ochroleuca</name>
    <dbReference type="NCBI Taxonomy" id="152965"/>
    <lineage>
        <taxon>Eukaryota</taxon>
        <taxon>Fungi</taxon>
        <taxon>Dikarya</taxon>
        <taxon>Basidiomycota</taxon>
        <taxon>Agaricomycotina</taxon>
        <taxon>Agaricomycetes</taxon>
        <taxon>Russulales</taxon>
        <taxon>Russulaceae</taxon>
        <taxon>Russula</taxon>
    </lineage>
</organism>
<feature type="domain" description="BTB" evidence="1">
    <location>
        <begin position="14"/>
        <end position="91"/>
    </location>
</feature>